<reference evidence="3" key="1">
    <citation type="journal article" date="2019" name="Nat. Commun.">
        <title>The genome of broomcorn millet.</title>
        <authorList>
            <person name="Zou C."/>
            <person name="Miki D."/>
            <person name="Li D."/>
            <person name="Tang Q."/>
            <person name="Xiao L."/>
            <person name="Rajput S."/>
            <person name="Deng P."/>
            <person name="Jia W."/>
            <person name="Huang R."/>
            <person name="Zhang M."/>
            <person name="Sun Y."/>
            <person name="Hu J."/>
            <person name="Fu X."/>
            <person name="Schnable P.S."/>
            <person name="Li F."/>
            <person name="Zhang H."/>
            <person name="Feng B."/>
            <person name="Zhu X."/>
            <person name="Liu R."/>
            <person name="Schnable J.C."/>
            <person name="Zhu J.-K."/>
            <person name="Zhang H."/>
        </authorList>
    </citation>
    <scope>NUCLEOTIDE SEQUENCE [LARGE SCALE GENOMIC DNA]</scope>
</reference>
<dbReference type="AlphaFoldDB" id="A0A3L6PPA0"/>
<name>A0A3L6PPA0_PANMI</name>
<organism evidence="2 3">
    <name type="scientific">Panicum miliaceum</name>
    <name type="common">Proso millet</name>
    <name type="synonym">Broomcorn millet</name>
    <dbReference type="NCBI Taxonomy" id="4540"/>
    <lineage>
        <taxon>Eukaryota</taxon>
        <taxon>Viridiplantae</taxon>
        <taxon>Streptophyta</taxon>
        <taxon>Embryophyta</taxon>
        <taxon>Tracheophyta</taxon>
        <taxon>Spermatophyta</taxon>
        <taxon>Magnoliopsida</taxon>
        <taxon>Liliopsida</taxon>
        <taxon>Poales</taxon>
        <taxon>Poaceae</taxon>
        <taxon>PACMAD clade</taxon>
        <taxon>Panicoideae</taxon>
        <taxon>Panicodae</taxon>
        <taxon>Paniceae</taxon>
        <taxon>Panicinae</taxon>
        <taxon>Panicum</taxon>
        <taxon>Panicum sect. Panicum</taxon>
    </lineage>
</organism>
<protein>
    <submittedName>
        <fullName evidence="2">Uncharacterized protein</fullName>
    </submittedName>
</protein>
<gene>
    <name evidence="2" type="ORF">C2845_PM14G15560</name>
</gene>
<feature type="region of interest" description="Disordered" evidence="1">
    <location>
        <begin position="110"/>
        <end position="147"/>
    </location>
</feature>
<dbReference type="Proteomes" id="UP000275267">
    <property type="component" value="Unassembled WGS sequence"/>
</dbReference>
<comment type="caution">
    <text evidence="2">The sequence shown here is derived from an EMBL/GenBank/DDBJ whole genome shotgun (WGS) entry which is preliminary data.</text>
</comment>
<evidence type="ECO:0000313" key="2">
    <source>
        <dbReference type="EMBL" id="RLM60485.1"/>
    </source>
</evidence>
<evidence type="ECO:0000313" key="3">
    <source>
        <dbReference type="Proteomes" id="UP000275267"/>
    </source>
</evidence>
<feature type="compositionally biased region" description="Gly residues" evidence="1">
    <location>
        <begin position="1"/>
        <end position="12"/>
    </location>
</feature>
<sequence length="147" mass="15799">MAGSLAGGGRGAECGSRTEAAMWSTARGRRPIFPIQRSMAEASPAVLHRPPCQAMDLRKLKPPVADSGLGTTNLDFSSSRLRRRSRLGFTRWSSAVPAEPLELCAEELGRGGARRRGAGRRTGGRRSCVEEERAREGDGVHAAAREE</sequence>
<keyword evidence="3" id="KW-1185">Reference proteome</keyword>
<proteinExistence type="predicted"/>
<evidence type="ECO:0000256" key="1">
    <source>
        <dbReference type="SAM" id="MobiDB-lite"/>
    </source>
</evidence>
<feature type="region of interest" description="Disordered" evidence="1">
    <location>
        <begin position="1"/>
        <end position="25"/>
    </location>
</feature>
<feature type="compositionally biased region" description="Basic residues" evidence="1">
    <location>
        <begin position="112"/>
        <end position="124"/>
    </location>
</feature>
<dbReference type="EMBL" id="PQIB02000016">
    <property type="protein sequence ID" value="RLM60485.1"/>
    <property type="molecule type" value="Genomic_DNA"/>
</dbReference>
<accession>A0A3L6PPA0</accession>
<feature type="compositionally biased region" description="Basic and acidic residues" evidence="1">
    <location>
        <begin position="127"/>
        <end position="147"/>
    </location>
</feature>